<evidence type="ECO:0000256" key="5">
    <source>
        <dbReference type="PROSITE-ProRule" id="PRU10141"/>
    </source>
</evidence>
<reference evidence="8" key="1">
    <citation type="submission" date="2022-08" db="EMBL/GenBank/DDBJ databases">
        <title>Novel sulfate-reducing endosymbionts in the free-living metamonad Anaeramoeba.</title>
        <authorList>
            <person name="Jerlstrom-Hultqvist J."/>
            <person name="Cepicka I."/>
            <person name="Gallot-Lavallee L."/>
            <person name="Salas-Leiva D."/>
            <person name="Curtis B.A."/>
            <person name="Zahonova K."/>
            <person name="Pipaliya S."/>
            <person name="Dacks J."/>
            <person name="Roger A.J."/>
        </authorList>
    </citation>
    <scope>NUCLEOTIDE SEQUENCE</scope>
    <source>
        <strain evidence="8">Schooner1</strain>
    </source>
</reference>
<protein>
    <submittedName>
        <fullName evidence="8">Membrane-associated tyrosine- and threonine-specific cdc2-inhibitory kinase</fullName>
    </submittedName>
</protein>
<dbReference type="SMART" id="SM00220">
    <property type="entry name" value="S_TKc"/>
    <property type="match status" value="1"/>
</dbReference>
<evidence type="ECO:0000313" key="8">
    <source>
        <dbReference type="EMBL" id="KAJ6228838.1"/>
    </source>
</evidence>
<dbReference type="Gene3D" id="1.10.510.10">
    <property type="entry name" value="Transferase(Phosphotransferase) domain 1"/>
    <property type="match status" value="2"/>
</dbReference>
<dbReference type="Pfam" id="PF00069">
    <property type="entry name" value="Pkinase"/>
    <property type="match status" value="2"/>
</dbReference>
<evidence type="ECO:0000256" key="2">
    <source>
        <dbReference type="ARBA" id="ARBA00022741"/>
    </source>
</evidence>
<dbReference type="PANTHER" id="PTHR11042:SF190">
    <property type="entry name" value="MITOSIS INHIBITOR PROTEIN KINASE MIK1"/>
    <property type="match status" value="1"/>
</dbReference>
<gene>
    <name evidence="8" type="ORF">M0813_08333</name>
</gene>
<dbReference type="InterPro" id="IPR017441">
    <property type="entry name" value="Protein_kinase_ATP_BS"/>
</dbReference>
<name>A0ABQ8X848_9EUKA</name>
<dbReference type="GO" id="GO:0016301">
    <property type="term" value="F:kinase activity"/>
    <property type="evidence" value="ECO:0007669"/>
    <property type="project" value="UniProtKB-KW"/>
</dbReference>
<feature type="region of interest" description="Disordered" evidence="6">
    <location>
        <begin position="184"/>
        <end position="251"/>
    </location>
</feature>
<dbReference type="EMBL" id="JAOAOG010000325">
    <property type="protein sequence ID" value="KAJ6228838.1"/>
    <property type="molecule type" value="Genomic_DNA"/>
</dbReference>
<keyword evidence="4 5" id="KW-0067">ATP-binding</keyword>
<evidence type="ECO:0000313" key="9">
    <source>
        <dbReference type="Proteomes" id="UP001150062"/>
    </source>
</evidence>
<feature type="compositionally biased region" description="Low complexity" evidence="6">
    <location>
        <begin position="207"/>
        <end position="229"/>
    </location>
</feature>
<accession>A0ABQ8X848</accession>
<evidence type="ECO:0000256" key="3">
    <source>
        <dbReference type="ARBA" id="ARBA00022777"/>
    </source>
</evidence>
<dbReference type="InterPro" id="IPR050339">
    <property type="entry name" value="CC_SR_Kinase"/>
</dbReference>
<keyword evidence="1" id="KW-0808">Transferase</keyword>
<keyword evidence="2 5" id="KW-0547">Nucleotide-binding</keyword>
<proteinExistence type="predicted"/>
<keyword evidence="9" id="KW-1185">Reference proteome</keyword>
<feature type="domain" description="Protein kinase" evidence="7">
    <location>
        <begin position="74"/>
        <end position="423"/>
    </location>
</feature>
<evidence type="ECO:0000256" key="4">
    <source>
        <dbReference type="ARBA" id="ARBA00022840"/>
    </source>
</evidence>
<evidence type="ECO:0000256" key="6">
    <source>
        <dbReference type="SAM" id="MobiDB-lite"/>
    </source>
</evidence>
<sequence length="501" mass="57929">MEDRIQKSLTHSPKKKLDLIKLRNKICREHSLRIRKRKSCKKLRSEYEGSTTQTIPNNLCYSKKICKICSKEDFSFIKKIGEGSFGLVYKAKHKAKQKTYAIKQIGGSLSTYQDLLGKIDEVEKLCKFLLNLFSHNKNTRHKSNNIVPIYGIWEQNNTVFTVMKYYPSGDLSRFTIQYHKGVKIESRKKQRRTNRRKRIYNQKATNKSTSRSTTTDIDTNTNTSTTTETETNRKTKTKTTSETEKKTKTNHQNKGVTKTIISEQQIWKWISDIANGLKLIHGNGYIHLDLKPANLLRCKKNNNILIGDLGLIAPIGGKIVSEGDNRYIAPELMGMGVTEEVFAQTSMDVYSFGISIYELAAQITLPNNGSKWDQLRNIKSIDHILPFNVPRSDQLKLLITKMMLKKPKDRITIDEILKFQQIVKITNDQNSTSKKIKTKNKTKTKNSSNFVCNVQNFRNKLKNKYKTKKRLKSFDLQKKLFVFDNKENNSKDLLNSFEYLL</sequence>
<dbReference type="InterPro" id="IPR011009">
    <property type="entry name" value="Kinase-like_dom_sf"/>
</dbReference>
<evidence type="ECO:0000256" key="1">
    <source>
        <dbReference type="ARBA" id="ARBA00022679"/>
    </source>
</evidence>
<dbReference type="PROSITE" id="PS50011">
    <property type="entry name" value="PROTEIN_KINASE_DOM"/>
    <property type="match status" value="1"/>
</dbReference>
<dbReference type="PANTHER" id="PTHR11042">
    <property type="entry name" value="EUKARYOTIC TRANSLATION INITIATION FACTOR 2-ALPHA KINASE EIF2-ALPHA KINASE -RELATED"/>
    <property type="match status" value="1"/>
</dbReference>
<comment type="caution">
    <text evidence="8">The sequence shown here is derived from an EMBL/GenBank/DDBJ whole genome shotgun (WGS) entry which is preliminary data.</text>
</comment>
<evidence type="ECO:0000259" key="7">
    <source>
        <dbReference type="PROSITE" id="PS50011"/>
    </source>
</evidence>
<feature type="compositionally biased region" description="Basic residues" evidence="6">
    <location>
        <begin position="188"/>
        <end position="200"/>
    </location>
</feature>
<feature type="binding site" evidence="5">
    <location>
        <position position="103"/>
    </location>
    <ligand>
        <name>ATP</name>
        <dbReference type="ChEBI" id="CHEBI:30616"/>
    </ligand>
</feature>
<dbReference type="SUPFAM" id="SSF56112">
    <property type="entry name" value="Protein kinase-like (PK-like)"/>
    <property type="match status" value="1"/>
</dbReference>
<keyword evidence="3 8" id="KW-0418">Kinase</keyword>
<dbReference type="Proteomes" id="UP001150062">
    <property type="component" value="Unassembled WGS sequence"/>
</dbReference>
<organism evidence="8 9">
    <name type="scientific">Anaeramoeba flamelloides</name>
    <dbReference type="NCBI Taxonomy" id="1746091"/>
    <lineage>
        <taxon>Eukaryota</taxon>
        <taxon>Metamonada</taxon>
        <taxon>Anaeramoebidae</taxon>
        <taxon>Anaeramoeba</taxon>
    </lineage>
</organism>
<dbReference type="InterPro" id="IPR000719">
    <property type="entry name" value="Prot_kinase_dom"/>
</dbReference>
<dbReference type="PROSITE" id="PS00107">
    <property type="entry name" value="PROTEIN_KINASE_ATP"/>
    <property type="match status" value="1"/>
</dbReference>